<dbReference type="NCBIfam" id="TIGR00457">
    <property type="entry name" value="asnS"/>
    <property type="match status" value="1"/>
</dbReference>
<keyword evidence="11" id="KW-1185">Reference proteome</keyword>
<dbReference type="Gene3D" id="2.40.50.140">
    <property type="entry name" value="Nucleic acid-binding proteins"/>
    <property type="match status" value="1"/>
</dbReference>
<dbReference type="PRINTS" id="PR01042">
    <property type="entry name" value="TRNASYNTHASP"/>
</dbReference>
<organism evidence="10 11">
    <name type="scientific">Tribonema minus</name>
    <dbReference type="NCBI Taxonomy" id="303371"/>
    <lineage>
        <taxon>Eukaryota</taxon>
        <taxon>Sar</taxon>
        <taxon>Stramenopiles</taxon>
        <taxon>Ochrophyta</taxon>
        <taxon>PX clade</taxon>
        <taxon>Xanthophyceae</taxon>
        <taxon>Tribonematales</taxon>
        <taxon>Tribonemataceae</taxon>
        <taxon>Tribonema</taxon>
    </lineage>
</organism>
<dbReference type="Gene3D" id="1.20.1050.130">
    <property type="match status" value="1"/>
</dbReference>
<dbReference type="GO" id="GO:0005524">
    <property type="term" value="F:ATP binding"/>
    <property type="evidence" value="ECO:0007669"/>
    <property type="project" value="UniProtKB-KW"/>
</dbReference>
<evidence type="ECO:0000256" key="1">
    <source>
        <dbReference type="ARBA" id="ARBA00008226"/>
    </source>
</evidence>
<dbReference type="PANTHER" id="PTHR22594">
    <property type="entry name" value="ASPARTYL/LYSYL-TRNA SYNTHETASE"/>
    <property type="match status" value="1"/>
</dbReference>
<dbReference type="Gene3D" id="3.30.930.10">
    <property type="entry name" value="Bira Bifunctional Protein, Domain 2"/>
    <property type="match status" value="1"/>
</dbReference>
<proteinExistence type="inferred from homology"/>
<feature type="domain" description="GST C-terminal" evidence="8">
    <location>
        <begin position="103"/>
        <end position="235"/>
    </location>
</feature>
<evidence type="ECO:0000313" key="10">
    <source>
        <dbReference type="EMBL" id="KAG5181117.1"/>
    </source>
</evidence>
<dbReference type="InterPro" id="IPR004522">
    <property type="entry name" value="Asn-tRNA-ligase"/>
</dbReference>
<dbReference type="SUPFAM" id="SSF47616">
    <property type="entry name" value="GST C-terminal domain-like"/>
    <property type="match status" value="1"/>
</dbReference>
<evidence type="ECO:0000256" key="5">
    <source>
        <dbReference type="ARBA" id="ARBA00022840"/>
    </source>
</evidence>
<evidence type="ECO:0000313" key="11">
    <source>
        <dbReference type="Proteomes" id="UP000664859"/>
    </source>
</evidence>
<dbReference type="InterPro" id="IPR012340">
    <property type="entry name" value="NA-bd_OB-fold"/>
</dbReference>
<dbReference type="InterPro" id="IPR006195">
    <property type="entry name" value="aa-tRNA-synth_II"/>
</dbReference>
<dbReference type="SUPFAM" id="SSF55681">
    <property type="entry name" value="Class II aaRS and biotin synthetases"/>
    <property type="match status" value="1"/>
</dbReference>
<dbReference type="CDD" id="cd04318">
    <property type="entry name" value="EcAsnRS_like_N"/>
    <property type="match status" value="1"/>
</dbReference>
<dbReference type="PANTHER" id="PTHR22594:SF34">
    <property type="entry name" value="ASPARAGINE--TRNA LIGASE, MITOCHONDRIAL-RELATED"/>
    <property type="match status" value="1"/>
</dbReference>
<keyword evidence="6" id="KW-0648">Protein biosynthesis</keyword>
<gene>
    <name evidence="10" type="ORF">JKP88DRAFT_199960</name>
</gene>
<dbReference type="InterPro" id="IPR010987">
    <property type="entry name" value="Glutathione-S-Trfase_C-like"/>
</dbReference>
<dbReference type="GO" id="GO:0004816">
    <property type="term" value="F:asparagine-tRNA ligase activity"/>
    <property type="evidence" value="ECO:0007669"/>
    <property type="project" value="UniProtKB-EC"/>
</dbReference>
<dbReference type="PROSITE" id="PS50405">
    <property type="entry name" value="GST_CTER"/>
    <property type="match status" value="1"/>
</dbReference>
<dbReference type="EC" id="6.1.1.22" evidence="2"/>
<evidence type="ECO:0000259" key="8">
    <source>
        <dbReference type="PROSITE" id="PS50405"/>
    </source>
</evidence>
<dbReference type="NCBIfam" id="NF003037">
    <property type="entry name" value="PRK03932.1"/>
    <property type="match status" value="1"/>
</dbReference>
<evidence type="ECO:0000256" key="2">
    <source>
        <dbReference type="ARBA" id="ARBA00012816"/>
    </source>
</evidence>
<feature type="domain" description="Aminoacyl-transfer RNA synthetases class-II family profile" evidence="9">
    <location>
        <begin position="419"/>
        <end position="756"/>
    </location>
</feature>
<accession>A0A835YW11</accession>
<name>A0A835YW11_9STRA</name>
<dbReference type="PROSITE" id="PS50862">
    <property type="entry name" value="AA_TRNA_LIGASE_II"/>
    <property type="match status" value="1"/>
</dbReference>
<dbReference type="FunFam" id="3.30.930.10:FF:000016">
    <property type="entry name" value="Asparagine--tRNA ligase"/>
    <property type="match status" value="1"/>
</dbReference>
<sequence>MPPSQKGPVPLLGAGLQFELLSALDSKDFRVRKILVAARAAGIPVALKTCSAEAIGEQAPAAKALALRITRPTSAHPSYITQSNAIVRTLIDASETSGLYGDTEFARSQVDSWLELCWLELETPLAVLQQAKGHGDVIAEAKKLILHALTAVNAALAARTYLVGNRLTAADIALACAAQPILGAAASVLSGKDLATLPHAARWYMTVTHHAAFATGTSSSRGGGGGGGAAARAGVSAAALAAANSTVDAAFYQASAVHTDKPLSMVAPAKYRRRRVRVKELLARGAAAAGETVVVRGWLKTARSGAKDTLLFLVVNDGSCHSSLQVVASRDGTEGFAAAASCGGVGACVAVEGPIIESPAKGQVIEMQAKKVEVLGPVYQSDGSIGAADYPLAKKAHSLEYLRTHAHLRPRTMVYSAVMRVRNAMAYATHRFFNERGFVYVHTPLLTGADCEGAGEQFVVTTLLPAAAEGHACGGRVELPRLADGSIDYTKDFFSKRACLTVSGQLNVETYCSAMSDVYTFGPTFRAENSHTSRHLAEFWMIEPEIAFADLEDDMNLAEDYLKYLVAHALEHCDEDLTYFESKDCPGGEADLRARLRNVLENDFVRITYTRAVALLEEHIASGKVKFQNPVSWGVDLASEHERYITETVYKCPVVVTNYPKEIKAFYMKLDADGKTVSAMDILVPKIGEIIGGSQREESFDVLSQRAAAMGLEPAAISWYADLRRYGTMKHAGFGLGFERLILFITGIENIRDVIPFPRYPGHCEF</sequence>
<keyword evidence="7 10" id="KW-0030">Aminoacyl-tRNA synthetase</keyword>
<evidence type="ECO:0000259" key="9">
    <source>
        <dbReference type="PROSITE" id="PS50862"/>
    </source>
</evidence>
<dbReference type="InterPro" id="IPR004046">
    <property type="entry name" value="GST_C"/>
</dbReference>
<evidence type="ECO:0000256" key="6">
    <source>
        <dbReference type="ARBA" id="ARBA00022917"/>
    </source>
</evidence>
<dbReference type="Pfam" id="PF00152">
    <property type="entry name" value="tRNA-synt_2"/>
    <property type="match status" value="1"/>
</dbReference>
<dbReference type="GO" id="GO:0006421">
    <property type="term" value="P:asparaginyl-tRNA aminoacylation"/>
    <property type="evidence" value="ECO:0007669"/>
    <property type="project" value="InterPro"/>
</dbReference>
<evidence type="ECO:0000256" key="7">
    <source>
        <dbReference type="ARBA" id="ARBA00023146"/>
    </source>
</evidence>
<dbReference type="Pfam" id="PF00043">
    <property type="entry name" value="GST_C"/>
    <property type="match status" value="1"/>
</dbReference>
<dbReference type="InterPro" id="IPR036282">
    <property type="entry name" value="Glutathione-S-Trfase_C_sf"/>
</dbReference>
<comment type="similarity">
    <text evidence="1">Belongs to the class-II aminoacyl-tRNA synthetase family.</text>
</comment>
<dbReference type="Proteomes" id="UP000664859">
    <property type="component" value="Unassembled WGS sequence"/>
</dbReference>
<dbReference type="InterPro" id="IPR045864">
    <property type="entry name" value="aa-tRNA-synth_II/BPL/LPL"/>
</dbReference>
<dbReference type="SUPFAM" id="SSF50249">
    <property type="entry name" value="Nucleic acid-binding proteins"/>
    <property type="match status" value="1"/>
</dbReference>
<protein>
    <recommendedName>
        <fullName evidence="2">asparagine--tRNA ligase</fullName>
        <ecNumber evidence="2">6.1.1.22</ecNumber>
    </recommendedName>
</protein>
<dbReference type="InterPro" id="IPR004364">
    <property type="entry name" value="Aa-tRNA-synt_II"/>
</dbReference>
<evidence type="ECO:0000256" key="4">
    <source>
        <dbReference type="ARBA" id="ARBA00022741"/>
    </source>
</evidence>
<dbReference type="CDD" id="cd00776">
    <property type="entry name" value="AsxRS_core"/>
    <property type="match status" value="1"/>
</dbReference>
<dbReference type="InterPro" id="IPR002312">
    <property type="entry name" value="Asp/Asn-tRNA-synth_IIb"/>
</dbReference>
<dbReference type="AlphaFoldDB" id="A0A835YW11"/>
<keyword evidence="3" id="KW-0436">Ligase</keyword>
<keyword evidence="4" id="KW-0547">Nucleotide-binding</keyword>
<dbReference type="EMBL" id="JAFCMP010000335">
    <property type="protein sequence ID" value="KAG5181117.1"/>
    <property type="molecule type" value="Genomic_DNA"/>
</dbReference>
<comment type="caution">
    <text evidence="10">The sequence shown here is derived from an EMBL/GenBank/DDBJ whole genome shotgun (WGS) entry which is preliminary data.</text>
</comment>
<dbReference type="OrthoDB" id="1931232at2759"/>
<keyword evidence="5" id="KW-0067">ATP-binding</keyword>
<dbReference type="HAMAP" id="MF_00534">
    <property type="entry name" value="Asn_tRNA_synth"/>
    <property type="match status" value="1"/>
</dbReference>
<evidence type="ECO:0000256" key="3">
    <source>
        <dbReference type="ARBA" id="ARBA00022598"/>
    </source>
</evidence>
<dbReference type="GO" id="GO:0005739">
    <property type="term" value="C:mitochondrion"/>
    <property type="evidence" value="ECO:0007669"/>
    <property type="project" value="TreeGrafter"/>
</dbReference>
<reference evidence="10" key="1">
    <citation type="submission" date="2021-02" db="EMBL/GenBank/DDBJ databases">
        <title>First Annotated Genome of the Yellow-green Alga Tribonema minus.</title>
        <authorList>
            <person name="Mahan K.M."/>
        </authorList>
    </citation>
    <scope>NUCLEOTIDE SEQUENCE</scope>
    <source>
        <strain evidence="10">UTEX B ZZ1240</strain>
    </source>
</reference>